<dbReference type="RefSeq" id="XP_038737846.1">
    <property type="nucleotide sequence ID" value="XM_038871945.1"/>
</dbReference>
<evidence type="ECO:0000313" key="2">
    <source>
        <dbReference type="EMBL" id="KAF7954036.1"/>
    </source>
</evidence>
<proteinExistence type="predicted"/>
<name>A0A9P5LZ48_9HELO</name>
<reference evidence="2 3" key="1">
    <citation type="journal article" date="2020" name="Genome Biol. Evol.">
        <title>Comparative genomics of Sclerotiniaceae.</title>
        <authorList>
            <person name="Valero Jimenez C.A."/>
            <person name="Steentjes M."/>
            <person name="Scholten O.E."/>
            <person name="Van Kan J.A.L."/>
        </authorList>
    </citation>
    <scope>NUCLEOTIDE SEQUENCE [LARGE SCALE GENOMIC DNA]</scope>
    <source>
        <strain evidence="2 3">MUCL 94</strain>
    </source>
</reference>
<dbReference type="EMBL" id="RCSW01000002">
    <property type="protein sequence ID" value="KAF7954036.1"/>
    <property type="molecule type" value="Genomic_DNA"/>
</dbReference>
<gene>
    <name evidence="2" type="ORF">EAE97_001434</name>
</gene>
<keyword evidence="3" id="KW-1185">Reference proteome</keyword>
<evidence type="ECO:0000256" key="1">
    <source>
        <dbReference type="SAM" id="MobiDB-lite"/>
    </source>
</evidence>
<dbReference type="GeneID" id="62145023"/>
<feature type="compositionally biased region" description="Polar residues" evidence="1">
    <location>
        <begin position="1"/>
        <end position="22"/>
    </location>
</feature>
<sequence>MNSENTGFETNETVSTFQTSNSKEWKMRHQCTINIPLHPLTRLTSDQATSSHPSHYLACFKVASARKSSKAGRASKPGAPGE</sequence>
<dbReference type="Proteomes" id="UP000710849">
    <property type="component" value="Unassembled WGS sequence"/>
</dbReference>
<organism evidence="2 3">
    <name type="scientific">Botrytis byssoidea</name>
    <dbReference type="NCBI Taxonomy" id="139641"/>
    <lineage>
        <taxon>Eukaryota</taxon>
        <taxon>Fungi</taxon>
        <taxon>Dikarya</taxon>
        <taxon>Ascomycota</taxon>
        <taxon>Pezizomycotina</taxon>
        <taxon>Leotiomycetes</taxon>
        <taxon>Helotiales</taxon>
        <taxon>Sclerotiniaceae</taxon>
        <taxon>Botrytis</taxon>
    </lineage>
</organism>
<dbReference type="AlphaFoldDB" id="A0A9P5LZ48"/>
<protein>
    <submittedName>
        <fullName evidence="2">Uncharacterized protein</fullName>
    </submittedName>
</protein>
<evidence type="ECO:0000313" key="3">
    <source>
        <dbReference type="Proteomes" id="UP000710849"/>
    </source>
</evidence>
<comment type="caution">
    <text evidence="2">The sequence shown here is derived from an EMBL/GenBank/DDBJ whole genome shotgun (WGS) entry which is preliminary data.</text>
</comment>
<accession>A0A9P5LZ48</accession>
<feature type="region of interest" description="Disordered" evidence="1">
    <location>
        <begin position="1"/>
        <end position="23"/>
    </location>
</feature>